<name>A0A8H8DE37_9ASCO</name>
<gene>
    <name evidence="2" type="ORF">I9W82_002517</name>
</gene>
<protein>
    <submittedName>
        <fullName evidence="2">Uncharacterized protein</fullName>
    </submittedName>
</protein>
<dbReference type="GeneID" id="93651146"/>
<sequence length="556" mass="64200">MPPAKIPGYYFDESRGRYFKITNGAVTTSDGSSQKYHNNAVQAEKRSQHFDKVEKQNQNKQDKLTKKKRRGEEVIRNPHVKPFPSSEKLDQRLRQAEFDHLSFLSLKAGAVDLSSVYYKGDIVGAVKCGAKITLTASTPPQGKIVAYHKDYFIMSRNRIGEEESLNLGVFTYTGELHVAQQSVHVVFDNEYLSLTRELAFNIFDPYNIREFMTPQIYSGYNSFDAKSDILQIYTLSGHKFCIVVKFHTYSNNIAERFQDLTLPLMKFLKSQFSKLNKKSRKLSRAFGLDSFEFVGPSKSSIEEINAMIKSGANDASVRARLNSFLSTHDNVKPKYAYRPLDKDVPNPIKTCTIVEGRIVIVTLDGQIIYFEYDHRSKKFQKFKLFTTQLVMTNPLVRLVGEFIYVSTGKEILIINHEDKQIERHAFDGLRKFFILSPTRWIIVNKNQICYYDPCAKKLDLIMSYNNGNDVHQQFEVINNHLIFNIGAKVQVMNLSRAITDQSAIMQLQFETYKLGYFKHFKLHRILDMGEEHGLTRVGFQFADNEERHTRFEAYCI</sequence>
<dbReference type="RefSeq" id="XP_067549752.1">
    <property type="nucleotide sequence ID" value="XM_067691381.1"/>
</dbReference>
<accession>A0A8H8DE37</accession>
<evidence type="ECO:0000256" key="1">
    <source>
        <dbReference type="SAM" id="MobiDB-lite"/>
    </source>
</evidence>
<evidence type="ECO:0000313" key="2">
    <source>
        <dbReference type="EMBL" id="KAG5420636.1"/>
    </source>
</evidence>
<dbReference type="AlphaFoldDB" id="A0A8H8DE37"/>
<evidence type="ECO:0000313" key="3">
    <source>
        <dbReference type="Proteomes" id="UP000669133"/>
    </source>
</evidence>
<proteinExistence type="predicted"/>
<keyword evidence="3" id="KW-1185">Reference proteome</keyword>
<feature type="compositionally biased region" description="Basic and acidic residues" evidence="1">
    <location>
        <begin position="43"/>
        <end position="72"/>
    </location>
</feature>
<dbReference type="OrthoDB" id="128867at2759"/>
<dbReference type="Proteomes" id="UP000669133">
    <property type="component" value="Unassembled WGS sequence"/>
</dbReference>
<dbReference type="EMBL" id="JAEOAQ010000002">
    <property type="protein sequence ID" value="KAG5420636.1"/>
    <property type="molecule type" value="Genomic_DNA"/>
</dbReference>
<reference evidence="2 3" key="1">
    <citation type="submission" date="2020-12" db="EMBL/GenBank/DDBJ databases">
        <title>Effect of drift, selection, and recombination on the evolution of hybrid genomes in Candida yeast pathogens.</title>
        <authorList>
            <person name="Mixao V."/>
            <person name="Ksiezopolska E."/>
            <person name="Saus E."/>
            <person name="Boekhout T."/>
            <person name="Gacser A."/>
            <person name="Gabaldon T."/>
        </authorList>
    </citation>
    <scope>NUCLEOTIDE SEQUENCE [LARGE SCALE GENOMIC DNA]</scope>
    <source>
        <strain evidence="2 3">BP57</strain>
    </source>
</reference>
<feature type="region of interest" description="Disordered" evidence="1">
    <location>
        <begin position="42"/>
        <end position="72"/>
    </location>
</feature>
<organism evidence="2 3">
    <name type="scientific">Candida metapsilosis</name>
    <dbReference type="NCBI Taxonomy" id="273372"/>
    <lineage>
        <taxon>Eukaryota</taxon>
        <taxon>Fungi</taxon>
        <taxon>Dikarya</taxon>
        <taxon>Ascomycota</taxon>
        <taxon>Saccharomycotina</taxon>
        <taxon>Pichiomycetes</taxon>
        <taxon>Debaryomycetaceae</taxon>
        <taxon>Candida/Lodderomyces clade</taxon>
        <taxon>Candida</taxon>
    </lineage>
</organism>
<comment type="caution">
    <text evidence="2">The sequence shown here is derived from an EMBL/GenBank/DDBJ whole genome shotgun (WGS) entry which is preliminary data.</text>
</comment>